<sequence length="91" mass="10368">MFAFIISLSGCRTPPVKTGSALLTWLCGIWMIALVSHKRSHTLVVLQNVHIVRIINQLKILPQSFPSFTPIIPWVAIHKHQGIRRFQRIST</sequence>
<name>A0ACD3A813_9AGAR</name>
<dbReference type="EMBL" id="ML208709">
    <property type="protein sequence ID" value="TFK60967.1"/>
    <property type="molecule type" value="Genomic_DNA"/>
</dbReference>
<gene>
    <name evidence="1" type="ORF">BDN72DRAFT_489183</name>
</gene>
<protein>
    <submittedName>
        <fullName evidence="1">Uncharacterized protein</fullName>
    </submittedName>
</protein>
<reference evidence="1 2" key="1">
    <citation type="journal article" date="2019" name="Nat. Ecol. Evol.">
        <title>Megaphylogeny resolves global patterns of mushroom evolution.</title>
        <authorList>
            <person name="Varga T."/>
            <person name="Krizsan K."/>
            <person name="Foldi C."/>
            <person name="Dima B."/>
            <person name="Sanchez-Garcia M."/>
            <person name="Sanchez-Ramirez S."/>
            <person name="Szollosi G.J."/>
            <person name="Szarkandi J.G."/>
            <person name="Papp V."/>
            <person name="Albert L."/>
            <person name="Andreopoulos W."/>
            <person name="Angelini C."/>
            <person name="Antonin V."/>
            <person name="Barry K.W."/>
            <person name="Bougher N.L."/>
            <person name="Buchanan P."/>
            <person name="Buyck B."/>
            <person name="Bense V."/>
            <person name="Catcheside P."/>
            <person name="Chovatia M."/>
            <person name="Cooper J."/>
            <person name="Damon W."/>
            <person name="Desjardin D."/>
            <person name="Finy P."/>
            <person name="Geml J."/>
            <person name="Haridas S."/>
            <person name="Hughes K."/>
            <person name="Justo A."/>
            <person name="Karasinski D."/>
            <person name="Kautmanova I."/>
            <person name="Kiss B."/>
            <person name="Kocsube S."/>
            <person name="Kotiranta H."/>
            <person name="LaButti K.M."/>
            <person name="Lechner B.E."/>
            <person name="Liimatainen K."/>
            <person name="Lipzen A."/>
            <person name="Lukacs Z."/>
            <person name="Mihaltcheva S."/>
            <person name="Morgado L.N."/>
            <person name="Niskanen T."/>
            <person name="Noordeloos M.E."/>
            <person name="Ohm R.A."/>
            <person name="Ortiz-Santana B."/>
            <person name="Ovrebo C."/>
            <person name="Racz N."/>
            <person name="Riley R."/>
            <person name="Savchenko A."/>
            <person name="Shiryaev A."/>
            <person name="Soop K."/>
            <person name="Spirin V."/>
            <person name="Szebenyi C."/>
            <person name="Tomsovsky M."/>
            <person name="Tulloss R.E."/>
            <person name="Uehling J."/>
            <person name="Grigoriev I.V."/>
            <person name="Vagvolgyi C."/>
            <person name="Papp T."/>
            <person name="Martin F.M."/>
            <person name="Miettinen O."/>
            <person name="Hibbett D.S."/>
            <person name="Nagy L.G."/>
        </authorList>
    </citation>
    <scope>NUCLEOTIDE SEQUENCE [LARGE SCALE GENOMIC DNA]</scope>
    <source>
        <strain evidence="1 2">NL-1719</strain>
    </source>
</reference>
<evidence type="ECO:0000313" key="1">
    <source>
        <dbReference type="EMBL" id="TFK60967.1"/>
    </source>
</evidence>
<keyword evidence="2" id="KW-1185">Reference proteome</keyword>
<organism evidence="1 2">
    <name type="scientific">Pluteus cervinus</name>
    <dbReference type="NCBI Taxonomy" id="181527"/>
    <lineage>
        <taxon>Eukaryota</taxon>
        <taxon>Fungi</taxon>
        <taxon>Dikarya</taxon>
        <taxon>Basidiomycota</taxon>
        <taxon>Agaricomycotina</taxon>
        <taxon>Agaricomycetes</taxon>
        <taxon>Agaricomycetidae</taxon>
        <taxon>Agaricales</taxon>
        <taxon>Pluteineae</taxon>
        <taxon>Pluteaceae</taxon>
        <taxon>Pluteus</taxon>
    </lineage>
</organism>
<proteinExistence type="predicted"/>
<accession>A0ACD3A813</accession>
<dbReference type="Proteomes" id="UP000308600">
    <property type="component" value="Unassembled WGS sequence"/>
</dbReference>
<evidence type="ECO:0000313" key="2">
    <source>
        <dbReference type="Proteomes" id="UP000308600"/>
    </source>
</evidence>